<dbReference type="AlphaFoldDB" id="A0A5E4NAK1"/>
<dbReference type="GO" id="GO:0003676">
    <property type="term" value="F:nucleic acid binding"/>
    <property type="evidence" value="ECO:0007669"/>
    <property type="project" value="InterPro"/>
</dbReference>
<organism evidence="1 2">
    <name type="scientific">Cinara cedri</name>
    <dbReference type="NCBI Taxonomy" id="506608"/>
    <lineage>
        <taxon>Eukaryota</taxon>
        <taxon>Metazoa</taxon>
        <taxon>Ecdysozoa</taxon>
        <taxon>Arthropoda</taxon>
        <taxon>Hexapoda</taxon>
        <taxon>Insecta</taxon>
        <taxon>Pterygota</taxon>
        <taxon>Neoptera</taxon>
        <taxon>Paraneoptera</taxon>
        <taxon>Hemiptera</taxon>
        <taxon>Sternorrhyncha</taxon>
        <taxon>Aphidomorpha</taxon>
        <taxon>Aphidoidea</taxon>
        <taxon>Aphididae</taxon>
        <taxon>Lachninae</taxon>
        <taxon>Cinara</taxon>
    </lineage>
</organism>
<sequence>MDIVGPLLKTENGKEYLLTVQDDLLKFSLAVPLQATDANTVAKNFVEHIKIKNQLKNTNSLIVDIELEQFIEQQVILFNLMLSQVLFEVDLLGEIVTAAQGGVIHSSVLTPKDILEQLNKIEEDLPKHRALPVPLDIIGARRLLSIADVVCMFKNKTLIFLIRTPLVDDFEFTLYNLIPLPVKVNSNPLHMYVNPKMDYLAVSKDYESYISYRARELDKCKQTSDYKLCRGEQIIYNRHEKAICAIKLILGTTEMPKMCHVRYTTLIENIFHKLKSKNTWVYSVTQEHIVLDCEKEKTSAKFALVTSSHVDRDRFDIDKG</sequence>
<accession>A0A5E4NAK1</accession>
<dbReference type="InterPro" id="IPR036397">
    <property type="entry name" value="RNaseH_sf"/>
</dbReference>
<protein>
    <submittedName>
        <fullName evidence="1">Ribonuclease H-like domain,Envelope fusion protein-like</fullName>
    </submittedName>
</protein>
<gene>
    <name evidence="1" type="ORF">CINCED_3A025686</name>
</gene>
<name>A0A5E4NAK1_9HEMI</name>
<evidence type="ECO:0000313" key="1">
    <source>
        <dbReference type="EMBL" id="VVC38594.1"/>
    </source>
</evidence>
<keyword evidence="2" id="KW-1185">Reference proteome</keyword>
<dbReference type="OrthoDB" id="6629502at2759"/>
<dbReference type="Pfam" id="PF12259">
    <property type="entry name" value="Baculo_F"/>
    <property type="match status" value="1"/>
</dbReference>
<proteinExistence type="predicted"/>
<dbReference type="Gene3D" id="3.30.420.10">
    <property type="entry name" value="Ribonuclease H-like superfamily/Ribonuclease H"/>
    <property type="match status" value="1"/>
</dbReference>
<dbReference type="InterPro" id="IPR022048">
    <property type="entry name" value="Envelope_fusion-like"/>
</dbReference>
<reference evidence="1 2" key="1">
    <citation type="submission" date="2019-08" db="EMBL/GenBank/DDBJ databases">
        <authorList>
            <person name="Alioto T."/>
            <person name="Alioto T."/>
            <person name="Gomez Garrido J."/>
        </authorList>
    </citation>
    <scope>NUCLEOTIDE SEQUENCE [LARGE SCALE GENOMIC DNA]</scope>
</reference>
<dbReference type="EMBL" id="CABPRJ010001484">
    <property type="protein sequence ID" value="VVC38594.1"/>
    <property type="molecule type" value="Genomic_DNA"/>
</dbReference>
<dbReference type="Proteomes" id="UP000325440">
    <property type="component" value="Unassembled WGS sequence"/>
</dbReference>
<evidence type="ECO:0000313" key="2">
    <source>
        <dbReference type="Proteomes" id="UP000325440"/>
    </source>
</evidence>